<evidence type="ECO:0000256" key="1">
    <source>
        <dbReference type="ARBA" id="ARBA00022801"/>
    </source>
</evidence>
<sequence>MRIHVARNGDSLWQIAQNYGSAVNQIVLLNELDNPDVLVVGQTLVIPEPGLEHVIQPGDTLWQIAQMLEVTVQELTAANNITDPSLIYAGQMLKNPYFTHIVRAGEYIWLIAQQYGASPEQIIAANDIEPPGLIFPGQTLRIPATAKPVTEVNAYTTRVDEQGVPDVLRVGRYLTYLSPFMYSITEDGSLTILSEEPVLQAAKANNVAPLLVVTNFTQSEFNSDLAAAVLRNTEAQEQLISELLEVMRAKGYAGVNFNFEYVYPEDRENYNQFLRRVVARLHPEGFLVSTALAPKETAGQEGLLYEAHDYQAHGEIADFVALMTYEWGWAGGEPWAIAPVNKVRDILDYAVTVMPRDKILMGVPLYGRDWEIPWTEGTIASTVSPKEAVQLAAVNGVAIQYDETYQSPFFRYTDETGQEHEVWFEDARSMQAKYDAVKEYGLRGVSYWALGTPFPQNWPVLQDNFNIRKY</sequence>
<dbReference type="InterPro" id="IPR011583">
    <property type="entry name" value="Chitinase_II/V-like_cat"/>
</dbReference>
<dbReference type="CDD" id="cd00118">
    <property type="entry name" value="LysM"/>
    <property type="match status" value="3"/>
</dbReference>
<reference evidence="5 6" key="1">
    <citation type="submission" date="2016-01" db="EMBL/GenBank/DDBJ databases">
        <title>Complete genome sequence of strain Lentibacillus amyloliquefaciens LAM0015T isolated from saline sediment.</title>
        <authorList>
            <person name="Wang J.-L."/>
            <person name="He M.-X."/>
        </authorList>
    </citation>
    <scope>NUCLEOTIDE SEQUENCE [LARGE SCALE GENOMIC DNA]</scope>
    <source>
        <strain evidence="5 6">LAM0015</strain>
    </source>
</reference>
<evidence type="ECO:0000259" key="4">
    <source>
        <dbReference type="PROSITE" id="PS51910"/>
    </source>
</evidence>
<dbReference type="GO" id="GO:0005975">
    <property type="term" value="P:carbohydrate metabolic process"/>
    <property type="evidence" value="ECO:0007669"/>
    <property type="project" value="InterPro"/>
</dbReference>
<dbReference type="SUPFAM" id="SSF51445">
    <property type="entry name" value="(Trans)glycosidases"/>
    <property type="match status" value="1"/>
</dbReference>
<dbReference type="AlphaFoldDB" id="A0A0U3W831"/>
<dbReference type="GO" id="GO:0070492">
    <property type="term" value="F:oligosaccharide binding"/>
    <property type="evidence" value="ECO:0007669"/>
    <property type="project" value="TreeGrafter"/>
</dbReference>
<evidence type="ECO:0000313" key="6">
    <source>
        <dbReference type="Proteomes" id="UP000050331"/>
    </source>
</evidence>
<dbReference type="PANTHER" id="PTHR46066">
    <property type="entry name" value="CHITINASE DOMAIN-CONTAINING PROTEIN 1 FAMILY MEMBER"/>
    <property type="match status" value="1"/>
</dbReference>
<feature type="domain" description="LysM" evidence="3">
    <location>
        <begin position="51"/>
        <end position="95"/>
    </location>
</feature>
<dbReference type="Gene3D" id="3.10.350.10">
    <property type="entry name" value="LysM domain"/>
    <property type="match status" value="3"/>
</dbReference>
<organism evidence="5 6">
    <name type="scientific">Lentibacillus amyloliquefaciens</name>
    <dbReference type="NCBI Taxonomy" id="1472767"/>
    <lineage>
        <taxon>Bacteria</taxon>
        <taxon>Bacillati</taxon>
        <taxon>Bacillota</taxon>
        <taxon>Bacilli</taxon>
        <taxon>Bacillales</taxon>
        <taxon>Bacillaceae</taxon>
        <taxon>Lentibacillus</taxon>
    </lineage>
</organism>
<dbReference type="SUPFAM" id="SSF54106">
    <property type="entry name" value="LysM domain"/>
    <property type="match status" value="3"/>
</dbReference>
<dbReference type="EMBL" id="CP013862">
    <property type="protein sequence ID" value="ALX49296.1"/>
    <property type="molecule type" value="Genomic_DNA"/>
</dbReference>
<accession>A0A0U3W831</accession>
<dbReference type="OrthoDB" id="9769314at2"/>
<dbReference type="GO" id="GO:0016798">
    <property type="term" value="F:hydrolase activity, acting on glycosyl bonds"/>
    <property type="evidence" value="ECO:0007669"/>
    <property type="project" value="UniProtKB-KW"/>
</dbReference>
<dbReference type="PROSITE" id="PS51782">
    <property type="entry name" value="LYSM"/>
    <property type="match status" value="3"/>
</dbReference>
<dbReference type="Proteomes" id="UP000050331">
    <property type="component" value="Chromosome"/>
</dbReference>
<dbReference type="Gene3D" id="3.10.50.10">
    <property type="match status" value="1"/>
</dbReference>
<dbReference type="InterPro" id="IPR001223">
    <property type="entry name" value="Glyco_hydro18_cat"/>
</dbReference>
<gene>
    <name evidence="5" type="ORF">AOX59_12270</name>
</gene>
<dbReference type="SMART" id="SM00257">
    <property type="entry name" value="LysM"/>
    <property type="match status" value="3"/>
</dbReference>
<name>A0A0U3W831_9BACI</name>
<dbReference type="InterPro" id="IPR018392">
    <property type="entry name" value="LysM"/>
</dbReference>
<feature type="domain" description="LysM" evidence="3">
    <location>
        <begin position="98"/>
        <end position="142"/>
    </location>
</feature>
<dbReference type="PANTHER" id="PTHR46066:SF2">
    <property type="entry name" value="CHITINASE DOMAIN-CONTAINING PROTEIN 1"/>
    <property type="match status" value="1"/>
</dbReference>
<dbReference type="Pfam" id="PF00704">
    <property type="entry name" value="Glyco_hydro_18"/>
    <property type="match status" value="1"/>
</dbReference>
<dbReference type="PROSITE" id="PS51910">
    <property type="entry name" value="GH18_2"/>
    <property type="match status" value="1"/>
</dbReference>
<dbReference type="InterPro" id="IPR017853">
    <property type="entry name" value="GH"/>
</dbReference>
<dbReference type="GO" id="GO:0008061">
    <property type="term" value="F:chitin binding"/>
    <property type="evidence" value="ECO:0007669"/>
    <property type="project" value="InterPro"/>
</dbReference>
<feature type="domain" description="GH18" evidence="4">
    <location>
        <begin position="150"/>
        <end position="470"/>
    </location>
</feature>
<evidence type="ECO:0000313" key="5">
    <source>
        <dbReference type="EMBL" id="ALX49296.1"/>
    </source>
</evidence>
<proteinExistence type="predicted"/>
<dbReference type="RefSeq" id="WP_068445953.1">
    <property type="nucleotide sequence ID" value="NZ_CP013862.1"/>
</dbReference>
<dbReference type="KEGG" id="lao:AOX59_12270"/>
<protein>
    <submittedName>
        <fullName evidence="5">Spore gernimation protein</fullName>
    </submittedName>
</protein>
<evidence type="ECO:0000256" key="2">
    <source>
        <dbReference type="ARBA" id="ARBA00023295"/>
    </source>
</evidence>
<dbReference type="InterPro" id="IPR029070">
    <property type="entry name" value="Chitinase_insertion_sf"/>
</dbReference>
<dbReference type="STRING" id="1472767.AOX59_12270"/>
<dbReference type="Pfam" id="PF01476">
    <property type="entry name" value="LysM"/>
    <property type="match status" value="3"/>
</dbReference>
<dbReference type="Gene3D" id="3.20.20.80">
    <property type="entry name" value="Glycosidases"/>
    <property type="match status" value="1"/>
</dbReference>
<keyword evidence="2" id="KW-0326">Glycosidase</keyword>
<dbReference type="SMART" id="SM00636">
    <property type="entry name" value="Glyco_18"/>
    <property type="match status" value="1"/>
</dbReference>
<keyword evidence="6" id="KW-1185">Reference proteome</keyword>
<dbReference type="InterPro" id="IPR036779">
    <property type="entry name" value="LysM_dom_sf"/>
</dbReference>
<evidence type="ECO:0000259" key="3">
    <source>
        <dbReference type="PROSITE" id="PS51782"/>
    </source>
</evidence>
<keyword evidence="1" id="KW-0378">Hydrolase</keyword>
<dbReference type="CDD" id="cd02874">
    <property type="entry name" value="GH18_CFLE_spore_hydrolase"/>
    <property type="match status" value="1"/>
</dbReference>
<dbReference type="GO" id="GO:0012505">
    <property type="term" value="C:endomembrane system"/>
    <property type="evidence" value="ECO:0007669"/>
    <property type="project" value="TreeGrafter"/>
</dbReference>
<feature type="domain" description="LysM" evidence="3">
    <location>
        <begin position="2"/>
        <end position="46"/>
    </location>
</feature>
<dbReference type="InterPro" id="IPR041704">
    <property type="entry name" value="CFLE_GH18"/>
</dbReference>